<evidence type="ECO:0000313" key="3">
    <source>
        <dbReference type="Proteomes" id="UP001266305"/>
    </source>
</evidence>
<comment type="caution">
    <text evidence="2">The sequence shown here is derived from an EMBL/GenBank/DDBJ whole genome shotgun (WGS) entry which is preliminary data.</text>
</comment>
<gene>
    <name evidence="2" type="ORF">P7K49_015497</name>
</gene>
<protein>
    <submittedName>
        <fullName evidence="2">Uncharacterized protein</fullName>
    </submittedName>
</protein>
<evidence type="ECO:0000256" key="1">
    <source>
        <dbReference type="SAM" id="Coils"/>
    </source>
</evidence>
<dbReference type="EMBL" id="JASSZA010000007">
    <property type="protein sequence ID" value="KAK2105983.1"/>
    <property type="molecule type" value="Genomic_DNA"/>
</dbReference>
<keyword evidence="1" id="KW-0175">Coiled coil</keyword>
<dbReference type="PANTHER" id="PTHR18853:SF7">
    <property type="entry name" value="FORKHEAD-ASSOCIATED DOMAIN-CONTAINING PROTEIN 1"/>
    <property type="match status" value="1"/>
</dbReference>
<proteinExistence type="predicted"/>
<feature type="coiled-coil region" evidence="1">
    <location>
        <begin position="39"/>
        <end position="90"/>
    </location>
</feature>
<organism evidence="2 3">
    <name type="scientific">Saguinus oedipus</name>
    <name type="common">Cotton-top tamarin</name>
    <name type="synonym">Oedipomidas oedipus</name>
    <dbReference type="NCBI Taxonomy" id="9490"/>
    <lineage>
        <taxon>Eukaryota</taxon>
        <taxon>Metazoa</taxon>
        <taxon>Chordata</taxon>
        <taxon>Craniata</taxon>
        <taxon>Vertebrata</taxon>
        <taxon>Euteleostomi</taxon>
        <taxon>Mammalia</taxon>
        <taxon>Eutheria</taxon>
        <taxon>Euarchontoglires</taxon>
        <taxon>Primates</taxon>
        <taxon>Haplorrhini</taxon>
        <taxon>Platyrrhini</taxon>
        <taxon>Cebidae</taxon>
        <taxon>Callitrichinae</taxon>
        <taxon>Saguinus</taxon>
    </lineage>
</organism>
<dbReference type="PANTHER" id="PTHR18853">
    <property type="entry name" value="FORKHEAD-ASSOCIATED DOMAIN-CONTAINING PROTEIN 1-RELATED"/>
    <property type="match status" value="1"/>
</dbReference>
<dbReference type="Proteomes" id="UP001266305">
    <property type="component" value="Unassembled WGS sequence"/>
</dbReference>
<reference evidence="2 3" key="1">
    <citation type="submission" date="2023-05" db="EMBL/GenBank/DDBJ databases">
        <title>B98-5 Cell Line De Novo Hybrid Assembly: An Optical Mapping Approach.</title>
        <authorList>
            <person name="Kananen K."/>
            <person name="Auerbach J.A."/>
            <person name="Kautto E."/>
            <person name="Blachly J.S."/>
        </authorList>
    </citation>
    <scope>NUCLEOTIDE SEQUENCE [LARGE SCALE GENOMIC DNA]</scope>
    <source>
        <strain evidence="2">B95-8</strain>
        <tissue evidence="2">Cell line</tissue>
    </source>
</reference>
<name>A0ABQ9VBG6_SAGOE</name>
<accession>A0ABQ9VBG6</accession>
<evidence type="ECO:0000313" key="2">
    <source>
        <dbReference type="EMBL" id="KAK2105983.1"/>
    </source>
</evidence>
<dbReference type="InterPro" id="IPR052642">
    <property type="entry name" value="CC-FHA_domain"/>
</dbReference>
<keyword evidence="3" id="KW-1185">Reference proteome</keyword>
<sequence>MAKTWKVKLPRDEIILLLGKEISRLSDYEIESKYKDVVIANLQNEVAELSQKLSETSTARQTEREVTQKCQVLDEDVDAKQKEIQSLKSQVGGAREVQHGSQAKAWEAPGAPTKKRATGEFHPQCVMLLKLWLSLGPLFADSLLLASPFCNAIQGAQLRPGKSPRVDMVNLGESFRDYKLRKGKG</sequence>